<evidence type="ECO:0000256" key="4">
    <source>
        <dbReference type="ARBA" id="ARBA00013208"/>
    </source>
</evidence>
<keyword evidence="7" id="KW-1133">Transmembrane helix</keyword>
<evidence type="ECO:0000313" key="12">
    <source>
        <dbReference type="EMBL" id="PCC17118.1"/>
    </source>
</evidence>
<keyword evidence="5 7" id="KW-0378">Hydrolase</keyword>
<evidence type="ECO:0000259" key="8">
    <source>
        <dbReference type="Pfam" id="PF10502"/>
    </source>
</evidence>
<dbReference type="PANTHER" id="PTHR43390">
    <property type="entry name" value="SIGNAL PEPTIDASE I"/>
    <property type="match status" value="1"/>
</dbReference>
<evidence type="ECO:0000313" key="13">
    <source>
        <dbReference type="EMBL" id="SMX71903.1"/>
    </source>
</evidence>
<evidence type="ECO:0000256" key="7">
    <source>
        <dbReference type="RuleBase" id="RU362042"/>
    </source>
</evidence>
<dbReference type="Proteomes" id="UP000283000">
    <property type="component" value="Chromosome"/>
</dbReference>
<dbReference type="Pfam" id="PF10502">
    <property type="entry name" value="Peptidase_S26"/>
    <property type="match status" value="1"/>
</dbReference>
<dbReference type="Proteomes" id="UP000297736">
    <property type="component" value="Unassembled WGS sequence"/>
</dbReference>
<protein>
    <recommendedName>
        <fullName evidence="4 7">Signal peptidase I</fullName>
        <ecNumber evidence="4 7">3.4.21.89</ecNumber>
    </recommendedName>
</protein>
<reference evidence="9" key="1">
    <citation type="submission" date="2016-09" db="EMBL/GenBank/DDBJ databases">
        <title>Complete Genome Sequence of Brevibacterium aurantiacum SMQ-1335.</title>
        <authorList>
            <person name="de Melo A.G."/>
            <person name="Labrie S.J."/>
            <person name="Dumaresq J."/>
            <person name="Roberts R.J."/>
            <person name="Tremblay D.M."/>
            <person name="Moineau S."/>
        </authorList>
    </citation>
    <scope>NUCLEOTIDE SEQUENCE</scope>
    <source>
        <strain evidence="9">SMQ-1335</strain>
    </source>
</reference>
<dbReference type="Proteomes" id="UP000234289">
    <property type="component" value="Unassembled WGS sequence"/>
</dbReference>
<dbReference type="Proteomes" id="UP000234525">
    <property type="component" value="Unassembled WGS sequence"/>
</dbReference>
<evidence type="ECO:0000313" key="22">
    <source>
        <dbReference type="Proteomes" id="UP000234327"/>
    </source>
</evidence>
<dbReference type="CDD" id="cd06530">
    <property type="entry name" value="S26_SPase_I"/>
    <property type="match status" value="1"/>
</dbReference>
<evidence type="ECO:0000313" key="21">
    <source>
        <dbReference type="Proteomes" id="UP000234300"/>
    </source>
</evidence>
<evidence type="ECO:0000313" key="15">
    <source>
        <dbReference type="EMBL" id="SMX89562.1"/>
    </source>
</evidence>
<dbReference type="Proteomes" id="UP000234300">
    <property type="component" value="Unassembled WGS sequence"/>
</dbReference>
<reference evidence="12 19" key="3">
    <citation type="journal article" date="2017" name="Elife">
        <title>Extensive horizontal gene transfer in cheese-associated bacteria.</title>
        <authorList>
            <person name="Bonham K.S."/>
            <person name="Wolfe B.E."/>
            <person name="Dutton R.J."/>
        </authorList>
    </citation>
    <scope>NUCLEOTIDE SEQUENCE [LARGE SCALE GENOMIC DNA]</scope>
    <source>
        <strain evidence="12 19">JB5</strain>
    </source>
</reference>
<evidence type="ECO:0000313" key="9">
    <source>
        <dbReference type="EMBL" id="AOP54284.1"/>
    </source>
</evidence>
<reference evidence="24 25" key="6">
    <citation type="submission" date="2017-12" db="EMBL/GenBank/DDBJ databases">
        <authorList>
            <person name="Levesque S."/>
        </authorList>
    </citation>
    <scope>NUCLEOTIDE SEQUENCE [LARGE SCALE GENOMIC DNA]</scope>
    <source>
        <strain evidence="10 25">SMQ-1417</strain>
        <strain evidence="11 24">SMQ-1420</strain>
    </source>
</reference>
<evidence type="ECO:0000313" key="23">
    <source>
        <dbReference type="Proteomes" id="UP000234525"/>
    </source>
</evidence>
<keyword evidence="7" id="KW-0472">Membrane</keyword>
<dbReference type="EMBL" id="NRGX01000001">
    <property type="protein sequence ID" value="PCC17118.1"/>
    <property type="molecule type" value="Genomic_DNA"/>
</dbReference>
<evidence type="ECO:0000313" key="18">
    <source>
        <dbReference type="Proteomes" id="UP000094793"/>
    </source>
</evidence>
<reference evidence="20 23" key="4">
    <citation type="submission" date="2017-03" db="EMBL/GenBank/DDBJ databases">
        <authorList>
            <person name="Monnet C."/>
        </authorList>
    </citation>
    <scope>NUCLEOTIDE SEQUENCE [LARGE SCALE GENOMIC DNA]</scope>
    <source>
        <strain evidence="23">ATCC 9175</strain>
        <strain evidence="20">CNRZ 920</strain>
    </source>
</reference>
<feature type="domain" description="Peptidase S26" evidence="8">
    <location>
        <begin position="21"/>
        <end position="207"/>
    </location>
</feature>
<sequence>MSTESEASPPSASKKLLRGLLETAAIILVAILISTALKTWVVRSFYIPSGSMMETLQIDDRVLVDQLAPRFGPASRGDIIVFDDPDHWLSPQEVSEYEPNPILEFVGLAPADGGQQLIKRVIGVGGDTVECCDAQGRILVNGEPIDETYLEDDTAPSEVEFKVTVPDGHYWVMGDNRSNSADSRYHVDTQPYVPEDNVVGTVFLINWPFKHFSWMSTPKAVFADVPDSEGITGN</sequence>
<accession>A0A1D7W5M8</accession>
<evidence type="ECO:0000313" key="26">
    <source>
        <dbReference type="Proteomes" id="UP000297736"/>
    </source>
</evidence>
<dbReference type="EMBL" id="RHFF01000013">
    <property type="protein sequence ID" value="TGD37951.1"/>
    <property type="molecule type" value="Genomic_DNA"/>
</dbReference>
<gene>
    <name evidence="10" type="primary">lepB</name>
    <name evidence="13" type="ORF">BAUR9175_01078</name>
    <name evidence="14" type="ORF">BAUR920_01322</name>
    <name evidence="16" type="ORF">BAURA63_02764</name>
    <name evidence="15" type="ORF">BAURA86_01941</name>
    <name evidence="9" type="ORF">BLSMQ_2578</name>
    <name evidence="12" type="ORF">CIK79_01675</name>
    <name evidence="10" type="ORF">CXR23_13650</name>
    <name evidence="11" type="ORF">CXR27_13325</name>
    <name evidence="17" type="ORF">EB834_13845</name>
</gene>
<dbReference type="GO" id="GO:0005886">
    <property type="term" value="C:plasma membrane"/>
    <property type="evidence" value="ECO:0007669"/>
    <property type="project" value="UniProtKB-SubCell"/>
</dbReference>
<evidence type="ECO:0000313" key="10">
    <source>
        <dbReference type="EMBL" id="AZT94061.1"/>
    </source>
</evidence>
<keyword evidence="23" id="KW-1185">Reference proteome</keyword>
<evidence type="ECO:0000313" key="16">
    <source>
        <dbReference type="EMBL" id="SMX92443.1"/>
    </source>
</evidence>
<dbReference type="EMBL" id="FXZG01000006">
    <property type="protein sequence ID" value="SMX77608.1"/>
    <property type="molecule type" value="Genomic_DNA"/>
</dbReference>
<evidence type="ECO:0000256" key="1">
    <source>
        <dbReference type="ARBA" id="ARBA00000677"/>
    </source>
</evidence>
<accession>A0A2H1JR94</accession>
<evidence type="ECO:0000256" key="5">
    <source>
        <dbReference type="ARBA" id="ARBA00022801"/>
    </source>
</evidence>
<dbReference type="OrthoDB" id="9815782at2"/>
<evidence type="ECO:0000256" key="2">
    <source>
        <dbReference type="ARBA" id="ARBA00004401"/>
    </source>
</evidence>
<evidence type="ECO:0000313" key="19">
    <source>
        <dbReference type="Proteomes" id="UP000218377"/>
    </source>
</evidence>
<dbReference type="Proteomes" id="UP000218377">
    <property type="component" value="Unassembled WGS sequence"/>
</dbReference>
<reference evidence="17 26" key="7">
    <citation type="submission" date="2018-10" db="EMBL/GenBank/DDBJ databases">
        <title>Brevibacterium genomes from Austrain hard cheese rinds.</title>
        <authorList>
            <person name="Anast J.M."/>
            <person name="Dzieciol M."/>
            <person name="Schultz D.L."/>
            <person name="Mann E."/>
            <person name="Wagner M."/>
            <person name="Schmitz-Esser S."/>
        </authorList>
    </citation>
    <scope>NUCLEOTIDE SEQUENCE [LARGE SCALE GENOMIC DNA]</scope>
    <source>
        <strain evidence="17 26">L261</strain>
    </source>
</reference>
<feature type="active site" evidence="6">
    <location>
        <position position="51"/>
    </location>
</feature>
<evidence type="ECO:0000313" key="24">
    <source>
        <dbReference type="Proteomes" id="UP000282731"/>
    </source>
</evidence>
<dbReference type="GO" id="GO:0009003">
    <property type="term" value="F:signal peptidase activity"/>
    <property type="evidence" value="ECO:0007669"/>
    <property type="project" value="UniProtKB-EC"/>
</dbReference>
<feature type="transmembrane region" description="Helical" evidence="7">
    <location>
        <begin position="20"/>
        <end position="42"/>
    </location>
</feature>
<dbReference type="InterPro" id="IPR000223">
    <property type="entry name" value="Pept_S26A_signal_pept_1"/>
</dbReference>
<feature type="active site" evidence="6">
    <location>
        <position position="119"/>
    </location>
</feature>
<dbReference type="SUPFAM" id="SSF51306">
    <property type="entry name" value="LexA/Signal peptidase"/>
    <property type="match status" value="1"/>
</dbReference>
<dbReference type="RefSeq" id="WP_009885095.1">
    <property type="nucleotide sequence ID" value="NZ_AAGP01000048.1"/>
</dbReference>
<dbReference type="PROSITE" id="PS00761">
    <property type="entry name" value="SPASE_I_3"/>
    <property type="match status" value="1"/>
</dbReference>
<dbReference type="PANTHER" id="PTHR43390:SF1">
    <property type="entry name" value="CHLOROPLAST PROCESSING PEPTIDASE"/>
    <property type="match status" value="1"/>
</dbReference>
<dbReference type="EC" id="3.4.21.89" evidence="4 7"/>
<dbReference type="PATRIC" id="fig|1703.10.peg.2661"/>
<proteinExistence type="inferred from homology"/>
<comment type="catalytic activity">
    <reaction evidence="1 7">
        <text>Cleavage of hydrophobic, N-terminal signal or leader sequences from secreted and periplasmic proteins.</text>
        <dbReference type="EC" id="3.4.21.89"/>
    </reaction>
</comment>
<dbReference type="AlphaFoldDB" id="A0A1D7W5M8"/>
<dbReference type="PRINTS" id="PR00727">
    <property type="entry name" value="LEADERPTASE"/>
</dbReference>
<evidence type="ECO:0000313" key="20">
    <source>
        <dbReference type="Proteomes" id="UP000234289"/>
    </source>
</evidence>
<dbReference type="EMBL" id="FXYZ01000012">
    <property type="protein sequence ID" value="SMX92443.1"/>
    <property type="molecule type" value="Genomic_DNA"/>
</dbReference>
<dbReference type="EMBL" id="FXZB01000006">
    <property type="protein sequence ID" value="SMX71903.1"/>
    <property type="molecule type" value="Genomic_DNA"/>
</dbReference>
<dbReference type="GeneID" id="60906903"/>
<dbReference type="Proteomes" id="UP000234327">
    <property type="component" value="Unassembled WGS sequence"/>
</dbReference>
<dbReference type="InterPro" id="IPR036286">
    <property type="entry name" value="LexA/Signal_pep-like_sf"/>
</dbReference>
<reference evidence="24 25" key="8">
    <citation type="submission" date="2019-01" db="EMBL/GenBank/DDBJ databases">
        <title>Comparative genomic analysis of Brevibacterium aurantiacum sheds light on its evolution and its adaptation to smear-ripened cheeses.</title>
        <authorList>
            <person name="Moineau S."/>
        </authorList>
    </citation>
    <scope>NUCLEOTIDE SEQUENCE [LARGE SCALE GENOMIC DNA]</scope>
    <source>
        <strain evidence="10 25">SMQ-1417</strain>
        <strain evidence="11 24">SMQ-1420</strain>
    </source>
</reference>
<evidence type="ECO:0000313" key="25">
    <source>
        <dbReference type="Proteomes" id="UP000283000"/>
    </source>
</evidence>
<dbReference type="Proteomes" id="UP000282731">
    <property type="component" value="Chromosome"/>
</dbReference>
<keyword evidence="7" id="KW-0645">Protease</keyword>
<keyword evidence="7" id="KW-0812">Transmembrane</keyword>
<dbReference type="eggNOG" id="COG0681">
    <property type="taxonomic scope" value="Bacteria"/>
</dbReference>
<evidence type="ECO:0000313" key="14">
    <source>
        <dbReference type="EMBL" id="SMX77608.1"/>
    </source>
</evidence>
<evidence type="ECO:0000256" key="3">
    <source>
        <dbReference type="ARBA" id="ARBA00009370"/>
    </source>
</evidence>
<dbReference type="GO" id="GO:0006465">
    <property type="term" value="P:signal peptide processing"/>
    <property type="evidence" value="ECO:0007669"/>
    <property type="project" value="InterPro"/>
</dbReference>
<organism evidence="9 18">
    <name type="scientific">Brevibacterium aurantiacum</name>
    <dbReference type="NCBI Taxonomy" id="273384"/>
    <lineage>
        <taxon>Bacteria</taxon>
        <taxon>Bacillati</taxon>
        <taxon>Actinomycetota</taxon>
        <taxon>Actinomycetes</taxon>
        <taxon>Micrococcales</taxon>
        <taxon>Brevibacteriaceae</taxon>
        <taxon>Brevibacterium</taxon>
    </lineage>
</organism>
<comment type="subcellular location">
    <subcellularLocation>
        <location evidence="2">Cell membrane</location>
        <topology evidence="2">Single-pass type II membrane protein</topology>
    </subcellularLocation>
    <subcellularLocation>
        <location evidence="7">Membrane</location>
        <topology evidence="7">Single-pass type II membrane protein</topology>
    </subcellularLocation>
</comment>
<reference evidence="21 22" key="5">
    <citation type="submission" date="2017-03" db="EMBL/GenBank/DDBJ databases">
        <authorList>
            <person name="Afonso C.L."/>
            <person name="Miller P.J."/>
            <person name="Scott M.A."/>
            <person name="Spackman E."/>
            <person name="Goraichik I."/>
            <person name="Dimitrov K.M."/>
            <person name="Suarez D.L."/>
            <person name="Swayne D.E."/>
        </authorList>
    </citation>
    <scope>NUCLEOTIDE SEQUENCE [LARGE SCALE GENOMIC DNA]</scope>
    <source>
        <strain evidence="16">6</strain>
        <strain evidence="22">6(3)</strain>
        <strain evidence="15">8</strain>
        <strain evidence="21">8(6)</strain>
        <strain evidence="13">ATCC 9175</strain>
        <strain evidence="14">CNRZ 920</strain>
    </source>
</reference>
<dbReference type="EMBL" id="FXZI01000006">
    <property type="protein sequence ID" value="SMX89562.1"/>
    <property type="molecule type" value="Genomic_DNA"/>
</dbReference>
<dbReference type="EMBL" id="CP017150">
    <property type="protein sequence ID" value="AOP54284.1"/>
    <property type="molecule type" value="Genomic_DNA"/>
</dbReference>
<dbReference type="InterPro" id="IPR019533">
    <property type="entry name" value="Peptidase_S26"/>
</dbReference>
<accession>A0A2A3X0C9</accession>
<dbReference type="EMBL" id="CP025334">
    <property type="protein sequence ID" value="AZT97868.1"/>
    <property type="molecule type" value="Genomic_DNA"/>
</dbReference>
<dbReference type="GO" id="GO:0004252">
    <property type="term" value="F:serine-type endopeptidase activity"/>
    <property type="evidence" value="ECO:0007669"/>
    <property type="project" value="InterPro"/>
</dbReference>
<dbReference type="EMBL" id="CP025330">
    <property type="protein sequence ID" value="AZT94061.1"/>
    <property type="molecule type" value="Genomic_DNA"/>
</dbReference>
<comment type="similarity">
    <text evidence="3 7">Belongs to the peptidase S26 family.</text>
</comment>
<dbReference type="InterPro" id="IPR019758">
    <property type="entry name" value="Pept_S26A_signal_pept_1_CS"/>
</dbReference>
<dbReference type="NCBIfam" id="TIGR02227">
    <property type="entry name" value="sigpep_I_bact"/>
    <property type="match status" value="1"/>
</dbReference>
<evidence type="ECO:0000313" key="17">
    <source>
        <dbReference type="EMBL" id="TGD37951.1"/>
    </source>
</evidence>
<dbReference type="Proteomes" id="UP000094793">
    <property type="component" value="Chromosome"/>
</dbReference>
<reference evidence="18" key="2">
    <citation type="submission" date="2016-09" db="EMBL/GenBank/DDBJ databases">
        <title>Complete Genome Sequence of Brevibacterium linens SMQ-1335.</title>
        <authorList>
            <person name="de Melo A.G."/>
            <person name="Labrie S.J."/>
            <person name="Dumaresq J."/>
            <person name="Roberts R.J."/>
            <person name="Tremblay D.M."/>
            <person name="Moineau S."/>
        </authorList>
    </citation>
    <scope>NUCLEOTIDE SEQUENCE [LARGE SCALE GENOMIC DNA]</scope>
    <source>
        <strain evidence="18">SMQ-1335</strain>
    </source>
</reference>
<name>A0A1D7W5M8_BREAU</name>
<evidence type="ECO:0000256" key="6">
    <source>
        <dbReference type="PIRSR" id="PIRSR600223-1"/>
    </source>
</evidence>
<evidence type="ECO:0000313" key="11">
    <source>
        <dbReference type="EMBL" id="AZT97868.1"/>
    </source>
</evidence>
<dbReference type="KEGG" id="blin:BLSMQ_2578"/>
<dbReference type="Gene3D" id="2.10.109.10">
    <property type="entry name" value="Umud Fragment, subunit A"/>
    <property type="match status" value="1"/>
</dbReference>